<keyword evidence="1" id="KW-0812">Transmembrane</keyword>
<protein>
    <submittedName>
        <fullName evidence="2">Uncharacterized protein</fullName>
    </submittedName>
</protein>
<organism evidence="2 3">
    <name type="scientific">Brenthis ino</name>
    <name type="common">lesser marbled fritillary</name>
    <dbReference type="NCBI Taxonomy" id="405034"/>
    <lineage>
        <taxon>Eukaryota</taxon>
        <taxon>Metazoa</taxon>
        <taxon>Ecdysozoa</taxon>
        <taxon>Arthropoda</taxon>
        <taxon>Hexapoda</taxon>
        <taxon>Insecta</taxon>
        <taxon>Pterygota</taxon>
        <taxon>Neoptera</taxon>
        <taxon>Endopterygota</taxon>
        <taxon>Lepidoptera</taxon>
        <taxon>Glossata</taxon>
        <taxon>Ditrysia</taxon>
        <taxon>Papilionoidea</taxon>
        <taxon>Nymphalidae</taxon>
        <taxon>Heliconiinae</taxon>
        <taxon>Argynnini</taxon>
        <taxon>Brenthis</taxon>
    </lineage>
</organism>
<keyword evidence="3" id="KW-1185">Reference proteome</keyword>
<name>A0A8J9YD81_9NEOP</name>
<keyword evidence="1" id="KW-0472">Membrane</keyword>
<proteinExistence type="predicted"/>
<dbReference type="EMBL" id="OV170224">
    <property type="protein sequence ID" value="CAH0723461.1"/>
    <property type="molecule type" value="Genomic_DNA"/>
</dbReference>
<evidence type="ECO:0000256" key="1">
    <source>
        <dbReference type="SAM" id="Phobius"/>
    </source>
</evidence>
<evidence type="ECO:0000313" key="3">
    <source>
        <dbReference type="Proteomes" id="UP000838878"/>
    </source>
</evidence>
<gene>
    <name evidence="2" type="ORF">BINO364_LOCUS9289</name>
</gene>
<feature type="transmembrane region" description="Helical" evidence="1">
    <location>
        <begin position="14"/>
        <end position="32"/>
    </location>
</feature>
<evidence type="ECO:0000313" key="2">
    <source>
        <dbReference type="EMBL" id="CAH0723461.1"/>
    </source>
</evidence>
<feature type="non-terminal residue" evidence="2">
    <location>
        <position position="101"/>
    </location>
</feature>
<accession>A0A8J9YD81</accession>
<sequence length="101" mass="11693">MGNSSEKKSCLNSVVQWCFCVFTLIICGYSLVRQQSLEQRLKRLEEWHLQTEDSSFIFHQPKEEILKRDTRDVTDCICPPAPSSSIAQTFVAWLVLWIPDS</sequence>
<dbReference type="AlphaFoldDB" id="A0A8J9YD81"/>
<reference evidence="2" key="1">
    <citation type="submission" date="2021-12" db="EMBL/GenBank/DDBJ databases">
        <authorList>
            <person name="Martin H S."/>
        </authorList>
    </citation>
    <scope>NUCLEOTIDE SEQUENCE</scope>
</reference>
<dbReference type="OrthoDB" id="6919060at2759"/>
<keyword evidence="1" id="KW-1133">Transmembrane helix</keyword>
<dbReference type="Proteomes" id="UP000838878">
    <property type="component" value="Chromosome 4"/>
</dbReference>